<keyword evidence="8" id="KW-0969">Cilium</keyword>
<keyword evidence="8" id="KW-0282">Flagellum</keyword>
<keyword evidence="2" id="KW-1003">Cell membrane</keyword>
<evidence type="ECO:0000256" key="4">
    <source>
        <dbReference type="ARBA" id="ARBA00022989"/>
    </source>
</evidence>
<evidence type="ECO:0000313" key="8">
    <source>
        <dbReference type="EMBL" id="WVX83172.1"/>
    </source>
</evidence>
<evidence type="ECO:0000256" key="1">
    <source>
        <dbReference type="ARBA" id="ARBA00004236"/>
    </source>
</evidence>
<protein>
    <submittedName>
        <fullName evidence="8">Flagellar biosynthetic protein FliO</fullName>
    </submittedName>
</protein>
<accession>A0ABZ2CIF4</accession>
<dbReference type="Pfam" id="PF04347">
    <property type="entry name" value="FliO"/>
    <property type="match status" value="1"/>
</dbReference>
<evidence type="ECO:0000256" key="5">
    <source>
        <dbReference type="ARBA" id="ARBA00023136"/>
    </source>
</evidence>
<dbReference type="InterPro" id="IPR022781">
    <property type="entry name" value="Flagellar_biosynth_FliO"/>
</dbReference>
<comment type="subcellular location">
    <subcellularLocation>
        <location evidence="1">Cell membrane</location>
    </subcellularLocation>
</comment>
<dbReference type="RefSeq" id="WP_338452059.1">
    <property type="nucleotide sequence ID" value="NZ_CP137640.1"/>
</dbReference>
<evidence type="ECO:0000256" key="6">
    <source>
        <dbReference type="SAM" id="Phobius"/>
    </source>
</evidence>
<feature type="transmembrane region" description="Helical" evidence="6">
    <location>
        <begin position="77"/>
        <end position="98"/>
    </location>
</feature>
<feature type="signal peptide" evidence="7">
    <location>
        <begin position="1"/>
        <end position="25"/>
    </location>
</feature>
<gene>
    <name evidence="8" type="ORF">R4Z09_09390</name>
</gene>
<feature type="chain" id="PRO_5045624351" evidence="7">
    <location>
        <begin position="26"/>
        <end position="226"/>
    </location>
</feature>
<organism evidence="8 9">
    <name type="scientific">Niallia oryzisoli</name>
    <dbReference type="NCBI Taxonomy" id="1737571"/>
    <lineage>
        <taxon>Bacteria</taxon>
        <taxon>Bacillati</taxon>
        <taxon>Bacillota</taxon>
        <taxon>Bacilli</taxon>
        <taxon>Bacillales</taxon>
        <taxon>Bacillaceae</taxon>
        <taxon>Niallia</taxon>
    </lineage>
</organism>
<evidence type="ECO:0000256" key="7">
    <source>
        <dbReference type="SAM" id="SignalP"/>
    </source>
</evidence>
<name>A0ABZ2CIF4_9BACI</name>
<keyword evidence="5 6" id="KW-0472">Membrane</keyword>
<dbReference type="EMBL" id="CP137640">
    <property type="protein sequence ID" value="WVX83172.1"/>
    <property type="molecule type" value="Genomic_DNA"/>
</dbReference>
<keyword evidence="3 6" id="KW-0812">Transmembrane</keyword>
<keyword evidence="9" id="KW-1185">Reference proteome</keyword>
<dbReference type="Proteomes" id="UP001357223">
    <property type="component" value="Chromosome"/>
</dbReference>
<proteinExistence type="predicted"/>
<evidence type="ECO:0000313" key="9">
    <source>
        <dbReference type="Proteomes" id="UP001357223"/>
    </source>
</evidence>
<reference evidence="8 9" key="1">
    <citation type="submission" date="2023-10" db="EMBL/GenBank/DDBJ databases">
        <title>Niallia locisalis sp.nov. isolated from a salt pond sample.</title>
        <authorList>
            <person name="Li X.-J."/>
            <person name="Dong L."/>
        </authorList>
    </citation>
    <scope>NUCLEOTIDE SEQUENCE [LARGE SCALE GENOMIC DNA]</scope>
    <source>
        <strain evidence="8 9">DSM 29761</strain>
    </source>
</reference>
<keyword evidence="8" id="KW-0966">Cell projection</keyword>
<keyword evidence="4 6" id="KW-1133">Transmembrane helix</keyword>
<keyword evidence="7" id="KW-0732">Signal</keyword>
<evidence type="ECO:0000256" key="2">
    <source>
        <dbReference type="ARBA" id="ARBA00022475"/>
    </source>
</evidence>
<evidence type="ECO:0000256" key="3">
    <source>
        <dbReference type="ARBA" id="ARBA00022692"/>
    </source>
</evidence>
<sequence length="226" mass="25102">MLRKKQFCFMIFFLVLALIGFQVQASAEQVNKSVKDCLEQPDACGEQQETKQDMSADGSETNQTKTVSTVGLTLWEFIKMIFATVFVVALLYFVLKFVNKKGQLYKSSQLIENLGGTPLGTNRSVQLIKVGKRILIVGVGENVQLIKEISDSGEYDALLSAYNDKLDQLAQPGGIMAKVFKKAGGRSERIEGSSFQSLLKKQLVDLSDGRQKLYDEIEKVKGSDKQ</sequence>